<keyword evidence="1" id="KW-0472">Membrane</keyword>
<accession>A0A382V732</accession>
<evidence type="ECO:0000313" key="2">
    <source>
        <dbReference type="EMBL" id="SVD41721.1"/>
    </source>
</evidence>
<evidence type="ECO:0000256" key="1">
    <source>
        <dbReference type="SAM" id="Phobius"/>
    </source>
</evidence>
<feature type="non-terminal residue" evidence="2">
    <location>
        <position position="77"/>
    </location>
</feature>
<feature type="transmembrane region" description="Helical" evidence="1">
    <location>
        <begin position="31"/>
        <end position="50"/>
    </location>
</feature>
<protein>
    <recommendedName>
        <fullName evidence="3">AtpZ/AtpI family protein</fullName>
    </recommendedName>
</protein>
<feature type="transmembrane region" description="Helical" evidence="1">
    <location>
        <begin position="59"/>
        <end position="76"/>
    </location>
</feature>
<dbReference type="EMBL" id="UINC01149322">
    <property type="protein sequence ID" value="SVD41721.1"/>
    <property type="molecule type" value="Genomic_DNA"/>
</dbReference>
<proteinExistence type="predicted"/>
<organism evidence="2">
    <name type="scientific">marine metagenome</name>
    <dbReference type="NCBI Taxonomy" id="408172"/>
    <lineage>
        <taxon>unclassified sequences</taxon>
        <taxon>metagenomes</taxon>
        <taxon>ecological metagenomes</taxon>
    </lineage>
</organism>
<dbReference type="InterPro" id="IPR032820">
    <property type="entry name" value="ATPase_put"/>
</dbReference>
<dbReference type="Pfam" id="PF09527">
    <property type="entry name" value="ATPase_gene1"/>
    <property type="match status" value="1"/>
</dbReference>
<gene>
    <name evidence="2" type="ORF">METZ01_LOCUS394575</name>
</gene>
<dbReference type="AlphaFoldDB" id="A0A382V732"/>
<name>A0A382V732_9ZZZZ</name>
<keyword evidence="1" id="KW-1133">Transmembrane helix</keyword>
<evidence type="ECO:0008006" key="3">
    <source>
        <dbReference type="Google" id="ProtNLM"/>
    </source>
</evidence>
<keyword evidence="1" id="KW-0812">Transmembrane</keyword>
<sequence length="77" mass="8259">MSESDDVSKSNPAKSFIYLQKIVQKSGPAATASYTLITSVLILTLLGWYVDRLKDTDPVGVLIGLGLGLLSGFYHLA</sequence>
<reference evidence="2" key="1">
    <citation type="submission" date="2018-05" db="EMBL/GenBank/DDBJ databases">
        <authorList>
            <person name="Lanie J.A."/>
            <person name="Ng W.-L."/>
            <person name="Kazmierczak K.M."/>
            <person name="Andrzejewski T.M."/>
            <person name="Davidsen T.M."/>
            <person name="Wayne K.J."/>
            <person name="Tettelin H."/>
            <person name="Glass J.I."/>
            <person name="Rusch D."/>
            <person name="Podicherti R."/>
            <person name="Tsui H.-C.T."/>
            <person name="Winkler M.E."/>
        </authorList>
    </citation>
    <scope>NUCLEOTIDE SEQUENCE</scope>
</reference>